<name>A0AAE6YW16_9GAMM</name>
<evidence type="ECO:0000313" key="3">
    <source>
        <dbReference type="Proteomes" id="UP000500801"/>
    </source>
</evidence>
<evidence type="ECO:0000313" key="2">
    <source>
        <dbReference type="EMBL" id="QYM93293.1"/>
    </source>
</evidence>
<dbReference type="NCBIfam" id="NF045926">
    <property type="entry name" value="STM2901_fam"/>
    <property type="match status" value="1"/>
</dbReference>
<evidence type="ECO:0000313" key="1">
    <source>
        <dbReference type="EMBL" id="QIZ49601.1"/>
    </source>
</evidence>
<sequence length="153" mass="17168">MDTVEEIGGTYFYNGMINLSAGELFFWIMVDETMKHFGIDDALAMSMILLGRNDQDTRRKPSGAIKGTSLSSIYSRRTFKKTKIPMGISLPTIIGSPIQGLKIRFVRNLGTFIGRTIPVLGWAILICDVSTISYNTVRRYNQMARGEDKLYGN</sequence>
<protein>
    <recommendedName>
        <fullName evidence="5">Phage membrane protein</fullName>
    </recommendedName>
</protein>
<keyword evidence="4" id="KW-1185">Reference proteome</keyword>
<organism evidence="1 3">
    <name type="scientific">Dickeya zeae</name>
    <dbReference type="NCBI Taxonomy" id="204042"/>
    <lineage>
        <taxon>Bacteria</taxon>
        <taxon>Pseudomonadati</taxon>
        <taxon>Pseudomonadota</taxon>
        <taxon>Gammaproteobacteria</taxon>
        <taxon>Enterobacterales</taxon>
        <taxon>Pectobacteriaceae</taxon>
        <taxon>Dickeya</taxon>
    </lineage>
</organism>
<evidence type="ECO:0000313" key="4">
    <source>
        <dbReference type="Proteomes" id="UP000824976"/>
    </source>
</evidence>
<dbReference type="InterPro" id="IPR058522">
    <property type="entry name" value="DUF8209"/>
</dbReference>
<gene>
    <name evidence="1" type="ORF">DWG24_01795</name>
    <name evidence="2" type="ORF">FGI21_16215</name>
</gene>
<dbReference type="Pfam" id="PF26636">
    <property type="entry name" value="DUF8209"/>
    <property type="match status" value="1"/>
</dbReference>
<accession>A0AAE6YW16</accession>
<evidence type="ECO:0008006" key="5">
    <source>
        <dbReference type="Google" id="ProtNLM"/>
    </source>
</evidence>
<reference evidence="2 4" key="2">
    <citation type="submission" date="2019-06" db="EMBL/GenBank/DDBJ databases">
        <title>Complete genome of Dickeya zeae PL65.</title>
        <authorList>
            <person name="Boluk G."/>
            <person name="Arif M."/>
        </authorList>
    </citation>
    <scope>NUCLEOTIDE SEQUENCE [LARGE SCALE GENOMIC DNA]</scope>
    <source>
        <strain evidence="2 4">PL65</strain>
    </source>
</reference>
<proteinExistence type="predicted"/>
<dbReference type="EMBL" id="CP033622">
    <property type="protein sequence ID" value="QIZ49601.1"/>
    <property type="molecule type" value="Genomic_DNA"/>
</dbReference>
<dbReference type="InterPro" id="IPR058064">
    <property type="entry name" value="STM2901-like"/>
</dbReference>
<dbReference type="AlphaFoldDB" id="A0AAE6YW16"/>
<dbReference type="Proteomes" id="UP000500801">
    <property type="component" value="Chromosome"/>
</dbReference>
<dbReference type="EMBL" id="CP040817">
    <property type="protein sequence ID" value="QYM93293.1"/>
    <property type="molecule type" value="Genomic_DNA"/>
</dbReference>
<dbReference type="Proteomes" id="UP000824976">
    <property type="component" value="Chromosome"/>
</dbReference>
<dbReference type="RefSeq" id="WP_168361301.1">
    <property type="nucleotide sequence ID" value="NZ_CP033622.1"/>
</dbReference>
<reference evidence="1 3" key="1">
    <citation type="submission" date="2018-11" db="EMBL/GenBank/DDBJ databases">
        <title>Complete genome sequence of Dickeya zeae strain CE1 infecting Canna edulis Ker-Gawl. in China.</title>
        <authorList>
            <person name="Zhang J."/>
            <person name="Lin B."/>
            <person name="Shen H."/>
            <person name="Jiang S."/>
            <person name="Pu X."/>
            <person name="Sun D."/>
        </authorList>
    </citation>
    <scope>NUCLEOTIDE SEQUENCE [LARGE SCALE GENOMIC DNA]</scope>
    <source>
        <strain evidence="1 3">CE1</strain>
    </source>
</reference>